<feature type="region of interest" description="Disordered" evidence="8">
    <location>
        <begin position="672"/>
        <end position="691"/>
    </location>
</feature>
<organism evidence="10 11">
    <name type="scientific">Microthyrium microscopicum</name>
    <dbReference type="NCBI Taxonomy" id="703497"/>
    <lineage>
        <taxon>Eukaryota</taxon>
        <taxon>Fungi</taxon>
        <taxon>Dikarya</taxon>
        <taxon>Ascomycota</taxon>
        <taxon>Pezizomycotina</taxon>
        <taxon>Dothideomycetes</taxon>
        <taxon>Dothideomycetes incertae sedis</taxon>
        <taxon>Microthyriales</taxon>
        <taxon>Microthyriaceae</taxon>
        <taxon>Microthyrium</taxon>
    </lineage>
</organism>
<dbReference type="Proteomes" id="UP000799302">
    <property type="component" value="Unassembled WGS sequence"/>
</dbReference>
<evidence type="ECO:0000259" key="9">
    <source>
        <dbReference type="PROSITE" id="PS50048"/>
    </source>
</evidence>
<keyword evidence="2" id="KW-0479">Metal-binding</keyword>
<protein>
    <recommendedName>
        <fullName evidence="9">Zn(2)-C6 fungal-type domain-containing protein</fullName>
    </recommendedName>
</protein>
<evidence type="ECO:0000256" key="6">
    <source>
        <dbReference type="ARBA" id="ARBA00023163"/>
    </source>
</evidence>
<feature type="region of interest" description="Disordered" evidence="8">
    <location>
        <begin position="699"/>
        <end position="759"/>
    </location>
</feature>
<sequence>MESGFQANSDTHGKTPAKPARRGKRKEPSGEEASKRRCVSTACIACRRRKSKCDGNLPACAACSSVYYTECVYDPNSDHRRKGVYRKDEKLKPRNTTLEVLMQALLNGTEDKAFDLLRQIRACESLDAVAEGILAKGDEDDEDEEVLAEMDESALVSPTFETHLSNKMGALQVEGGSARYIGGTSNLLFLSDPDRDFSTTSTEPSMDPYFEDDEDPITSWTTITKDPTLIKHLLKMYFTWHYPYFTTLSRNLFLRDFHRGRLSVANDRRKLEYCTPLLVNAMLALGCHFTGWPDAREDREDSATAGNHFFKEAKRLFMINDEYEKAKLPTVQALALMSVREAGCGREAKGWVYSGMSFRMACDLGLNLDSGLIPGARESGLDEEEVDARRMTFWGCFLFDKCWSNYLGRLPQLPMSIVTVPKFDVFPDEDSQIWAAYTDSGSNQAHAQPARTRAVALHISALCEISGDLMTEFYNPIDIDKAKVKQSELKKLSEIHQRLESWRRNLPVEMEPKEGGLPNMLVMHMFFQLLYIHLFRPFLKYNQATSPLPPNVSPRRLCTQAATAISKLLRLYKRSHGLRQICNVAVYIAHSACTIHLLNLPDKNAKRDITHGVKHLEEIAESWLCARRTLAILSVLSRQWSVQLPDEAAAVLARTDTKFAAWNRDITARYPSSKPSLSNTMSPSPAHQVLVPNPNIFASASQRTSPNFRPLPTSPESLPPQNAAELLRGHPSTTNSTPQAQVSPYSSDSRGSLDITSGHSPSAVLGAGVDQLLRSDGNEWWMKDQNQLAAGFAQWSAADDSMWRTGSVGGGIVGAGVTSPNMPTTMGLDEAGLARLFAMNGGSAGMGYPNESEWYM</sequence>
<dbReference type="CDD" id="cd12148">
    <property type="entry name" value="fungal_TF_MHR"/>
    <property type="match status" value="1"/>
</dbReference>
<comment type="subcellular location">
    <subcellularLocation>
        <location evidence="1">Nucleus</location>
    </subcellularLocation>
</comment>
<evidence type="ECO:0000256" key="2">
    <source>
        <dbReference type="ARBA" id="ARBA00022723"/>
    </source>
</evidence>
<keyword evidence="4" id="KW-0805">Transcription regulation</keyword>
<dbReference type="Gene3D" id="4.10.240.10">
    <property type="entry name" value="Zn(2)-C6 fungal-type DNA-binding domain"/>
    <property type="match status" value="1"/>
</dbReference>
<dbReference type="PANTHER" id="PTHR31313">
    <property type="entry name" value="TY1 ENHANCER ACTIVATOR"/>
    <property type="match status" value="1"/>
</dbReference>
<dbReference type="CDD" id="cd00067">
    <property type="entry name" value="GAL4"/>
    <property type="match status" value="1"/>
</dbReference>
<dbReference type="InterPro" id="IPR051615">
    <property type="entry name" value="Transcr_Regulatory_Elem"/>
</dbReference>
<dbReference type="Pfam" id="PF04082">
    <property type="entry name" value="Fungal_trans"/>
    <property type="match status" value="1"/>
</dbReference>
<dbReference type="GO" id="GO:0003677">
    <property type="term" value="F:DNA binding"/>
    <property type="evidence" value="ECO:0007669"/>
    <property type="project" value="UniProtKB-KW"/>
</dbReference>
<dbReference type="GO" id="GO:0000981">
    <property type="term" value="F:DNA-binding transcription factor activity, RNA polymerase II-specific"/>
    <property type="evidence" value="ECO:0007669"/>
    <property type="project" value="InterPro"/>
</dbReference>
<keyword evidence="11" id="KW-1185">Reference proteome</keyword>
<proteinExistence type="predicted"/>
<dbReference type="Pfam" id="PF00172">
    <property type="entry name" value="Zn_clus"/>
    <property type="match status" value="1"/>
</dbReference>
<keyword evidence="7" id="KW-0539">Nucleus</keyword>
<dbReference type="InterPro" id="IPR036864">
    <property type="entry name" value="Zn2-C6_fun-type_DNA-bd_sf"/>
</dbReference>
<evidence type="ECO:0000256" key="8">
    <source>
        <dbReference type="SAM" id="MobiDB-lite"/>
    </source>
</evidence>
<evidence type="ECO:0000313" key="11">
    <source>
        <dbReference type="Proteomes" id="UP000799302"/>
    </source>
</evidence>
<gene>
    <name evidence="10" type="ORF">BT63DRAFT_452261</name>
</gene>
<feature type="compositionally biased region" description="Polar residues" evidence="8">
    <location>
        <begin position="731"/>
        <end position="759"/>
    </location>
</feature>
<dbReference type="PROSITE" id="PS50048">
    <property type="entry name" value="ZN2_CY6_FUNGAL_2"/>
    <property type="match status" value="1"/>
</dbReference>
<keyword evidence="3" id="KW-0862">Zinc</keyword>
<dbReference type="GO" id="GO:0008270">
    <property type="term" value="F:zinc ion binding"/>
    <property type="evidence" value="ECO:0007669"/>
    <property type="project" value="InterPro"/>
</dbReference>
<dbReference type="InterPro" id="IPR007219">
    <property type="entry name" value="XnlR_reg_dom"/>
</dbReference>
<dbReference type="InterPro" id="IPR001138">
    <property type="entry name" value="Zn2Cys6_DnaBD"/>
</dbReference>
<feature type="domain" description="Zn(2)-C6 fungal-type" evidence="9">
    <location>
        <begin position="42"/>
        <end position="73"/>
    </location>
</feature>
<evidence type="ECO:0000256" key="4">
    <source>
        <dbReference type="ARBA" id="ARBA00023015"/>
    </source>
</evidence>
<dbReference type="SMART" id="SM00066">
    <property type="entry name" value="GAL4"/>
    <property type="match status" value="1"/>
</dbReference>
<evidence type="ECO:0000256" key="1">
    <source>
        <dbReference type="ARBA" id="ARBA00004123"/>
    </source>
</evidence>
<feature type="region of interest" description="Disordered" evidence="8">
    <location>
        <begin position="1"/>
        <end position="32"/>
    </location>
</feature>
<dbReference type="PANTHER" id="PTHR31313:SF81">
    <property type="entry name" value="TY1 ENHANCER ACTIVATOR"/>
    <property type="match status" value="1"/>
</dbReference>
<evidence type="ECO:0000256" key="7">
    <source>
        <dbReference type="ARBA" id="ARBA00023242"/>
    </source>
</evidence>
<keyword evidence="6" id="KW-0804">Transcription</keyword>
<dbReference type="SUPFAM" id="SSF57701">
    <property type="entry name" value="Zn2/Cys6 DNA-binding domain"/>
    <property type="match status" value="1"/>
</dbReference>
<accession>A0A6A6UHK2</accession>
<feature type="compositionally biased region" description="Polar residues" evidence="8">
    <location>
        <begin position="1"/>
        <end position="10"/>
    </location>
</feature>
<dbReference type="PROSITE" id="PS00463">
    <property type="entry name" value="ZN2_CY6_FUNGAL_1"/>
    <property type="match status" value="1"/>
</dbReference>
<dbReference type="GO" id="GO:0006351">
    <property type="term" value="P:DNA-templated transcription"/>
    <property type="evidence" value="ECO:0007669"/>
    <property type="project" value="InterPro"/>
</dbReference>
<dbReference type="OrthoDB" id="2162761at2759"/>
<feature type="compositionally biased region" description="Polar residues" evidence="8">
    <location>
        <begin position="673"/>
        <end position="685"/>
    </location>
</feature>
<keyword evidence="5" id="KW-0238">DNA-binding</keyword>
<name>A0A6A6UHK2_9PEZI</name>
<reference evidence="10" key="1">
    <citation type="journal article" date="2020" name="Stud. Mycol.">
        <title>101 Dothideomycetes genomes: a test case for predicting lifestyles and emergence of pathogens.</title>
        <authorList>
            <person name="Haridas S."/>
            <person name="Albert R."/>
            <person name="Binder M."/>
            <person name="Bloem J."/>
            <person name="Labutti K."/>
            <person name="Salamov A."/>
            <person name="Andreopoulos B."/>
            <person name="Baker S."/>
            <person name="Barry K."/>
            <person name="Bills G."/>
            <person name="Bluhm B."/>
            <person name="Cannon C."/>
            <person name="Castanera R."/>
            <person name="Culley D."/>
            <person name="Daum C."/>
            <person name="Ezra D."/>
            <person name="Gonzalez J."/>
            <person name="Henrissat B."/>
            <person name="Kuo A."/>
            <person name="Liang C."/>
            <person name="Lipzen A."/>
            <person name="Lutzoni F."/>
            <person name="Magnuson J."/>
            <person name="Mondo S."/>
            <person name="Nolan M."/>
            <person name="Ohm R."/>
            <person name="Pangilinan J."/>
            <person name="Park H.-J."/>
            <person name="Ramirez L."/>
            <person name="Alfaro M."/>
            <person name="Sun H."/>
            <person name="Tritt A."/>
            <person name="Yoshinaga Y."/>
            <person name="Zwiers L.-H."/>
            <person name="Turgeon B."/>
            <person name="Goodwin S."/>
            <person name="Spatafora J."/>
            <person name="Crous P."/>
            <person name="Grigoriev I."/>
        </authorList>
    </citation>
    <scope>NUCLEOTIDE SEQUENCE</scope>
    <source>
        <strain evidence="10">CBS 115976</strain>
    </source>
</reference>
<evidence type="ECO:0000313" key="10">
    <source>
        <dbReference type="EMBL" id="KAF2671755.1"/>
    </source>
</evidence>
<evidence type="ECO:0000256" key="3">
    <source>
        <dbReference type="ARBA" id="ARBA00022833"/>
    </source>
</evidence>
<dbReference type="GO" id="GO:0005634">
    <property type="term" value="C:nucleus"/>
    <property type="evidence" value="ECO:0007669"/>
    <property type="project" value="UniProtKB-SubCell"/>
</dbReference>
<dbReference type="SMART" id="SM00906">
    <property type="entry name" value="Fungal_trans"/>
    <property type="match status" value="1"/>
</dbReference>
<dbReference type="AlphaFoldDB" id="A0A6A6UHK2"/>
<dbReference type="EMBL" id="MU004232">
    <property type="protein sequence ID" value="KAF2671755.1"/>
    <property type="molecule type" value="Genomic_DNA"/>
</dbReference>
<evidence type="ECO:0000256" key="5">
    <source>
        <dbReference type="ARBA" id="ARBA00023125"/>
    </source>
</evidence>